<evidence type="ECO:0000256" key="2">
    <source>
        <dbReference type="SAM" id="Phobius"/>
    </source>
</evidence>
<organism evidence="3 4">
    <name type="scientific">Skermanella stibiiresistens SB22</name>
    <dbReference type="NCBI Taxonomy" id="1385369"/>
    <lineage>
        <taxon>Bacteria</taxon>
        <taxon>Pseudomonadati</taxon>
        <taxon>Pseudomonadota</taxon>
        <taxon>Alphaproteobacteria</taxon>
        <taxon>Rhodospirillales</taxon>
        <taxon>Azospirillaceae</taxon>
        <taxon>Skermanella</taxon>
    </lineage>
</organism>
<dbReference type="AlphaFoldDB" id="W9HC83"/>
<feature type="coiled-coil region" evidence="1">
    <location>
        <begin position="62"/>
        <end position="96"/>
    </location>
</feature>
<reference evidence="3 4" key="1">
    <citation type="submission" date="2013-08" db="EMBL/GenBank/DDBJ databases">
        <title>The genome sequence of Skermanella stibiiresistens.</title>
        <authorList>
            <person name="Zhu W."/>
            <person name="Wang G."/>
        </authorList>
    </citation>
    <scope>NUCLEOTIDE SEQUENCE [LARGE SCALE GENOMIC DNA]</scope>
    <source>
        <strain evidence="3 4">SB22</strain>
    </source>
</reference>
<dbReference type="STRING" id="1385369.N825_18525"/>
<evidence type="ECO:0000256" key="1">
    <source>
        <dbReference type="SAM" id="Coils"/>
    </source>
</evidence>
<dbReference type="EMBL" id="AVFL01000002">
    <property type="protein sequence ID" value="EWY42307.1"/>
    <property type="molecule type" value="Genomic_DNA"/>
</dbReference>
<gene>
    <name evidence="3" type="ORF">N825_18525</name>
</gene>
<dbReference type="OrthoDB" id="7358175at2"/>
<keyword evidence="1" id="KW-0175">Coiled coil</keyword>
<name>W9HC83_9PROT</name>
<feature type="transmembrane region" description="Helical" evidence="2">
    <location>
        <begin position="6"/>
        <end position="24"/>
    </location>
</feature>
<sequence>MSAVEIVADVLFAALAGFIGFLAARVGGEVVARIIVTGTAATSLRTKLRRCAPMLSGLDHRRTRLRVAMAQAEAHRRKMERDVEQRQSKIAELNRRDEELIRIIGHRRPGWRLFRAVMINRHVQTAHREARVHPQLDASWARAQHVDVWAPGIPEAKSFLDSRFPLSLGFVVVEIIEPQDNASLSDGDGAAA</sequence>
<protein>
    <submittedName>
        <fullName evidence="3">Uncharacterized protein</fullName>
    </submittedName>
</protein>
<keyword evidence="2" id="KW-1133">Transmembrane helix</keyword>
<keyword evidence="2" id="KW-0812">Transmembrane</keyword>
<keyword evidence="4" id="KW-1185">Reference proteome</keyword>
<accession>W9HC83</accession>
<keyword evidence="2" id="KW-0472">Membrane</keyword>
<dbReference type="Proteomes" id="UP000019486">
    <property type="component" value="Unassembled WGS sequence"/>
</dbReference>
<evidence type="ECO:0000313" key="4">
    <source>
        <dbReference type="Proteomes" id="UP000019486"/>
    </source>
</evidence>
<comment type="caution">
    <text evidence="3">The sequence shown here is derived from an EMBL/GenBank/DDBJ whole genome shotgun (WGS) entry which is preliminary data.</text>
</comment>
<evidence type="ECO:0000313" key="3">
    <source>
        <dbReference type="EMBL" id="EWY42307.1"/>
    </source>
</evidence>
<dbReference type="RefSeq" id="WP_037446882.1">
    <property type="nucleotide sequence ID" value="NZ_AVFL01000002.1"/>
</dbReference>
<proteinExistence type="predicted"/>